<dbReference type="Proteomes" id="UP000058074">
    <property type="component" value="Plasmid 2"/>
</dbReference>
<gene>
    <name evidence="3" type="ORF">AN936_24315</name>
</gene>
<evidence type="ECO:0000313" key="3">
    <source>
        <dbReference type="EMBL" id="ALH83248.1"/>
    </source>
</evidence>
<dbReference type="RefSeq" id="WP_004213216.1">
    <property type="nucleotide sequence ID" value="NZ_CP012702.1"/>
</dbReference>
<organism evidence="3 4">
    <name type="scientific">Sphingopyxis macrogoltabida</name>
    <name type="common">Sphingomonas macrogoltabidus</name>
    <dbReference type="NCBI Taxonomy" id="33050"/>
    <lineage>
        <taxon>Bacteria</taxon>
        <taxon>Pseudomonadati</taxon>
        <taxon>Pseudomonadota</taxon>
        <taxon>Alphaproteobacteria</taxon>
        <taxon>Sphingomonadales</taxon>
        <taxon>Sphingomonadaceae</taxon>
        <taxon>Sphingopyxis</taxon>
    </lineage>
</organism>
<feature type="chain" id="PRO_5006038948" description="Lipoprotein" evidence="2">
    <location>
        <begin position="18"/>
        <end position="106"/>
    </location>
</feature>
<keyword evidence="2" id="KW-0732">Signal</keyword>
<keyword evidence="3" id="KW-0614">Plasmid</keyword>
<reference evidence="3 4" key="1">
    <citation type="journal article" date="2015" name="Genome Announc.">
        <title>Complete Genome Sequence of Polypropylene Glycol- and Polyethylene Glycol-Degrading Sphingopyxis macrogoltabida Strain EY-1.</title>
        <authorList>
            <person name="Ohtsubo Y."/>
            <person name="Nagata Y."/>
            <person name="Numata M."/>
            <person name="Tsuchikane K."/>
            <person name="Hosoyama A."/>
            <person name="Yamazoe A."/>
            <person name="Tsuda M."/>
            <person name="Fujita N."/>
            <person name="Kawai F."/>
        </authorList>
    </citation>
    <scope>NUCLEOTIDE SEQUENCE [LARGE SCALE GENOMIC DNA]</scope>
    <source>
        <strain evidence="3 4">EY-1</strain>
        <plasmid evidence="3">2</plasmid>
    </source>
</reference>
<accession>A0A0N9UIN9</accession>
<dbReference type="PROSITE" id="PS51257">
    <property type="entry name" value="PROKAR_LIPOPROTEIN"/>
    <property type="match status" value="1"/>
</dbReference>
<protein>
    <recommendedName>
        <fullName evidence="5">Lipoprotein</fullName>
    </recommendedName>
</protein>
<dbReference type="GeneID" id="303003371"/>
<sequence length="106" mass="10838">MRKLLGLGICLALAACAGQPVKKPAKCEGPMRPANPHGLTLPTIPDQAAQRTAPANVDVFNQGAPATPDAAPADPSTPGNEQSDASRAVEVPRLSASLRGPIYSNC</sequence>
<feature type="region of interest" description="Disordered" evidence="1">
    <location>
        <begin position="28"/>
        <end position="94"/>
    </location>
</feature>
<evidence type="ECO:0000256" key="1">
    <source>
        <dbReference type="SAM" id="MobiDB-lite"/>
    </source>
</evidence>
<name>A0A0N9UIN9_SPHMC</name>
<dbReference type="EMBL" id="CP012702">
    <property type="protein sequence ID" value="ALH83248.1"/>
    <property type="molecule type" value="Genomic_DNA"/>
</dbReference>
<proteinExistence type="predicted"/>
<dbReference type="OrthoDB" id="7573427at2"/>
<dbReference type="PATRIC" id="fig|33050.5.peg.4910"/>
<dbReference type="KEGG" id="smag:AN936_24315"/>
<evidence type="ECO:0008006" key="5">
    <source>
        <dbReference type="Google" id="ProtNLM"/>
    </source>
</evidence>
<dbReference type="AlphaFoldDB" id="A0A0N9UIN9"/>
<geneLocation type="plasmid" evidence="3 4">
    <name>2</name>
</geneLocation>
<evidence type="ECO:0000313" key="4">
    <source>
        <dbReference type="Proteomes" id="UP000058074"/>
    </source>
</evidence>
<evidence type="ECO:0000256" key="2">
    <source>
        <dbReference type="SAM" id="SignalP"/>
    </source>
</evidence>
<feature type="compositionally biased region" description="Low complexity" evidence="1">
    <location>
        <begin position="64"/>
        <end position="78"/>
    </location>
</feature>
<feature type="signal peptide" evidence="2">
    <location>
        <begin position="1"/>
        <end position="17"/>
    </location>
</feature>